<gene>
    <name evidence="1" type="ORF">FGO68_gene8872</name>
</gene>
<proteinExistence type="predicted"/>
<sequence length="212" mass="23251">MSTAQQLENENFDSIFLRSRATLDFKHLKLALPKTATKEGNSNKIFSLLKGATEQENGYIIKFFNHLPEATDGQKVIFCESVLSEISGVFGGTGPIANDATQGGHLRALFNVCERPSGAKNALEKINEQGQGKQATPAPTQKLKVEVRLIGDLIFISKPIDTQLIAKAKAEYNLESLNQPIAGGASMYRGGTVDLRPCYQQLFSQFTPRVNY</sequence>
<evidence type="ECO:0000313" key="1">
    <source>
        <dbReference type="EMBL" id="TNV74524.1"/>
    </source>
</evidence>
<comment type="caution">
    <text evidence="1">The sequence shown here is derived from an EMBL/GenBank/DDBJ whole genome shotgun (WGS) entry which is preliminary data.</text>
</comment>
<accession>A0A8J8SXJ8</accession>
<dbReference type="AlphaFoldDB" id="A0A8J8SXJ8"/>
<reference evidence="1" key="1">
    <citation type="submission" date="2019-06" db="EMBL/GenBank/DDBJ databases">
        <authorList>
            <person name="Zheng W."/>
        </authorList>
    </citation>
    <scope>NUCLEOTIDE SEQUENCE</scope>
    <source>
        <strain evidence="1">QDHG01</strain>
    </source>
</reference>
<evidence type="ECO:0000313" key="2">
    <source>
        <dbReference type="Proteomes" id="UP000785679"/>
    </source>
</evidence>
<protein>
    <submittedName>
        <fullName evidence="1">Uncharacterized protein</fullName>
    </submittedName>
</protein>
<name>A0A8J8SXJ8_HALGN</name>
<organism evidence="1 2">
    <name type="scientific">Halteria grandinella</name>
    <dbReference type="NCBI Taxonomy" id="5974"/>
    <lineage>
        <taxon>Eukaryota</taxon>
        <taxon>Sar</taxon>
        <taxon>Alveolata</taxon>
        <taxon>Ciliophora</taxon>
        <taxon>Intramacronucleata</taxon>
        <taxon>Spirotrichea</taxon>
        <taxon>Stichotrichia</taxon>
        <taxon>Sporadotrichida</taxon>
        <taxon>Halteriidae</taxon>
        <taxon>Halteria</taxon>
    </lineage>
</organism>
<dbReference type="EMBL" id="RRYP01016893">
    <property type="protein sequence ID" value="TNV74524.1"/>
    <property type="molecule type" value="Genomic_DNA"/>
</dbReference>
<dbReference type="Proteomes" id="UP000785679">
    <property type="component" value="Unassembled WGS sequence"/>
</dbReference>
<keyword evidence="2" id="KW-1185">Reference proteome</keyword>